<dbReference type="Pfam" id="PF00196">
    <property type="entry name" value="GerE"/>
    <property type="match status" value="1"/>
</dbReference>
<feature type="modified residue" description="4-aspartylphosphate" evidence="4">
    <location>
        <position position="58"/>
    </location>
</feature>
<dbReference type="PROSITE" id="PS50043">
    <property type="entry name" value="HTH_LUXR_2"/>
    <property type="match status" value="1"/>
</dbReference>
<dbReference type="Proteomes" id="UP000509579">
    <property type="component" value="Chromosome"/>
</dbReference>
<protein>
    <submittedName>
        <fullName evidence="7">Response regulator transcription factor</fullName>
    </submittedName>
</protein>
<reference evidence="7 8" key="1">
    <citation type="submission" date="2020-06" db="EMBL/GenBank/DDBJ databases">
        <title>Acidovorax antarctica sp. nov., isolated from Corinth ice sheet soil, Antarctic Fields Peninsula.</title>
        <authorList>
            <person name="Xu Q."/>
            <person name="Peng F."/>
        </authorList>
    </citation>
    <scope>NUCLEOTIDE SEQUENCE [LARGE SCALE GENOMIC DNA]</scope>
    <source>
        <strain evidence="7 8">16-35-5</strain>
    </source>
</reference>
<dbReference type="PROSITE" id="PS50110">
    <property type="entry name" value="RESPONSE_REGULATORY"/>
    <property type="match status" value="1"/>
</dbReference>
<dbReference type="Pfam" id="PF00072">
    <property type="entry name" value="Response_reg"/>
    <property type="match status" value="1"/>
</dbReference>
<evidence type="ECO:0000256" key="3">
    <source>
        <dbReference type="ARBA" id="ARBA00023163"/>
    </source>
</evidence>
<evidence type="ECO:0000313" key="7">
    <source>
        <dbReference type="EMBL" id="QKV54957.1"/>
    </source>
</evidence>
<keyword evidence="8" id="KW-1185">Reference proteome</keyword>
<dbReference type="SMART" id="SM00421">
    <property type="entry name" value="HTH_LUXR"/>
    <property type="match status" value="1"/>
</dbReference>
<sequence length="216" mass="23605">MGGVVGQPHVYLIDDDSAVRKAIGWLLRSAMFRVLEFNSAEDFLRDADPDGQGCIVLDVCMPGLGGLDLQQQLTARARSMPVVFLSGTASVSTCAAAMKFGACDFLTKPVDEALLFSAVERAFARDQSQREERSRSAVTDSRLATLTPREREVLGHVMSGRLNKQIAAELGTAEKTVKVHRARAMEKMQVDSVAELVRTVLRAHPQWSFAPHGTPH</sequence>
<dbReference type="GO" id="GO:0006355">
    <property type="term" value="P:regulation of DNA-templated transcription"/>
    <property type="evidence" value="ECO:0007669"/>
    <property type="project" value="InterPro"/>
</dbReference>
<dbReference type="EMBL" id="CP054840">
    <property type="protein sequence ID" value="QKV54957.1"/>
    <property type="molecule type" value="Genomic_DNA"/>
</dbReference>
<dbReference type="InterPro" id="IPR011006">
    <property type="entry name" value="CheY-like_superfamily"/>
</dbReference>
<dbReference type="InterPro" id="IPR000792">
    <property type="entry name" value="Tscrpt_reg_LuxR_C"/>
</dbReference>
<dbReference type="SUPFAM" id="SSF46894">
    <property type="entry name" value="C-terminal effector domain of the bipartite response regulators"/>
    <property type="match status" value="1"/>
</dbReference>
<name>A0A6N1X6J7_9BURK</name>
<dbReference type="InterPro" id="IPR036388">
    <property type="entry name" value="WH-like_DNA-bd_sf"/>
</dbReference>
<dbReference type="CDD" id="cd06170">
    <property type="entry name" value="LuxR_C_like"/>
    <property type="match status" value="1"/>
</dbReference>
<dbReference type="Gene3D" id="1.10.10.10">
    <property type="entry name" value="Winged helix-like DNA-binding domain superfamily/Winged helix DNA-binding domain"/>
    <property type="match status" value="1"/>
</dbReference>
<dbReference type="Gene3D" id="3.40.50.2300">
    <property type="match status" value="1"/>
</dbReference>
<evidence type="ECO:0000313" key="8">
    <source>
        <dbReference type="Proteomes" id="UP000509579"/>
    </source>
</evidence>
<dbReference type="AlphaFoldDB" id="A0A6N1X6J7"/>
<dbReference type="PANTHER" id="PTHR44688:SF16">
    <property type="entry name" value="DNA-BINDING TRANSCRIPTIONAL ACTIVATOR DEVR_DOSR"/>
    <property type="match status" value="1"/>
</dbReference>
<evidence type="ECO:0000256" key="4">
    <source>
        <dbReference type="PROSITE-ProRule" id="PRU00169"/>
    </source>
</evidence>
<keyword evidence="4" id="KW-0597">Phosphoprotein</keyword>
<dbReference type="InterPro" id="IPR016032">
    <property type="entry name" value="Sig_transdc_resp-reg_C-effctor"/>
</dbReference>
<keyword evidence="3" id="KW-0804">Transcription</keyword>
<evidence type="ECO:0000256" key="2">
    <source>
        <dbReference type="ARBA" id="ARBA00023125"/>
    </source>
</evidence>
<dbReference type="PANTHER" id="PTHR44688">
    <property type="entry name" value="DNA-BINDING TRANSCRIPTIONAL ACTIVATOR DEVR_DOSR"/>
    <property type="match status" value="1"/>
</dbReference>
<dbReference type="SUPFAM" id="SSF52172">
    <property type="entry name" value="CheY-like"/>
    <property type="match status" value="1"/>
</dbReference>
<dbReference type="PRINTS" id="PR00038">
    <property type="entry name" value="HTHLUXR"/>
</dbReference>
<evidence type="ECO:0000259" key="5">
    <source>
        <dbReference type="PROSITE" id="PS50043"/>
    </source>
</evidence>
<gene>
    <name evidence="7" type="ORF">HUK68_06090</name>
</gene>
<dbReference type="GO" id="GO:0000160">
    <property type="term" value="P:phosphorelay signal transduction system"/>
    <property type="evidence" value="ECO:0007669"/>
    <property type="project" value="InterPro"/>
</dbReference>
<keyword evidence="2" id="KW-0238">DNA-binding</keyword>
<proteinExistence type="predicted"/>
<dbReference type="InterPro" id="IPR001789">
    <property type="entry name" value="Sig_transdc_resp-reg_receiver"/>
</dbReference>
<dbReference type="KEGG" id="aant:HUK68_06090"/>
<feature type="domain" description="Response regulatory" evidence="6">
    <location>
        <begin position="9"/>
        <end position="123"/>
    </location>
</feature>
<dbReference type="GO" id="GO:0003677">
    <property type="term" value="F:DNA binding"/>
    <property type="evidence" value="ECO:0007669"/>
    <property type="project" value="UniProtKB-KW"/>
</dbReference>
<feature type="domain" description="HTH luxR-type" evidence="5">
    <location>
        <begin position="139"/>
        <end position="204"/>
    </location>
</feature>
<evidence type="ECO:0000259" key="6">
    <source>
        <dbReference type="PROSITE" id="PS50110"/>
    </source>
</evidence>
<keyword evidence="1" id="KW-0805">Transcription regulation</keyword>
<evidence type="ECO:0000256" key="1">
    <source>
        <dbReference type="ARBA" id="ARBA00023015"/>
    </source>
</evidence>
<dbReference type="SMART" id="SM00448">
    <property type="entry name" value="REC"/>
    <property type="match status" value="1"/>
</dbReference>
<organism evidence="7 8">
    <name type="scientific">Comamonas antarctica</name>
    <dbReference type="NCBI Taxonomy" id="2743470"/>
    <lineage>
        <taxon>Bacteria</taxon>
        <taxon>Pseudomonadati</taxon>
        <taxon>Pseudomonadota</taxon>
        <taxon>Betaproteobacteria</taxon>
        <taxon>Burkholderiales</taxon>
        <taxon>Comamonadaceae</taxon>
        <taxon>Comamonas</taxon>
    </lineage>
</organism>
<accession>A0A6N1X6J7</accession>